<protein>
    <submittedName>
        <fullName evidence="8">NCS2 family permease</fullName>
    </submittedName>
</protein>
<evidence type="ECO:0000256" key="1">
    <source>
        <dbReference type="ARBA" id="ARBA00004141"/>
    </source>
</evidence>
<dbReference type="InterPro" id="IPR006043">
    <property type="entry name" value="NCS2"/>
</dbReference>
<feature type="transmembrane region" description="Helical" evidence="7">
    <location>
        <begin position="337"/>
        <end position="354"/>
    </location>
</feature>
<organism evidence="8 9">
    <name type="scientific">Carnobacterium maltaromaticum</name>
    <name type="common">Carnobacterium piscicola</name>
    <dbReference type="NCBI Taxonomy" id="2751"/>
    <lineage>
        <taxon>Bacteria</taxon>
        <taxon>Bacillati</taxon>
        <taxon>Bacillota</taxon>
        <taxon>Bacilli</taxon>
        <taxon>Lactobacillales</taxon>
        <taxon>Carnobacteriaceae</taxon>
        <taxon>Carnobacterium</taxon>
    </lineage>
</organism>
<evidence type="ECO:0000256" key="2">
    <source>
        <dbReference type="ARBA" id="ARBA00005697"/>
    </source>
</evidence>
<dbReference type="PANTHER" id="PTHR43337">
    <property type="entry name" value="XANTHINE/URACIL PERMEASE C887.17-RELATED"/>
    <property type="match status" value="1"/>
</dbReference>
<feature type="transmembrane region" description="Helical" evidence="7">
    <location>
        <begin position="129"/>
        <end position="146"/>
    </location>
</feature>
<evidence type="ECO:0000256" key="5">
    <source>
        <dbReference type="ARBA" id="ARBA00022989"/>
    </source>
</evidence>
<name>A0AAW9JUC3_CARML</name>
<comment type="subcellular location">
    <subcellularLocation>
        <location evidence="1">Membrane</location>
        <topology evidence="1">Multi-pass membrane protein</topology>
    </subcellularLocation>
</comment>
<dbReference type="AlphaFoldDB" id="A0AAW9JUC3"/>
<feature type="transmembrane region" description="Helical" evidence="7">
    <location>
        <begin position="404"/>
        <end position="422"/>
    </location>
</feature>
<dbReference type="GO" id="GO:0005345">
    <property type="term" value="F:purine nucleobase transmembrane transporter activity"/>
    <property type="evidence" value="ECO:0007669"/>
    <property type="project" value="TreeGrafter"/>
</dbReference>
<feature type="transmembrane region" description="Helical" evidence="7">
    <location>
        <begin position="17"/>
        <end position="37"/>
    </location>
</feature>
<feature type="transmembrane region" description="Helical" evidence="7">
    <location>
        <begin position="166"/>
        <end position="185"/>
    </location>
</feature>
<evidence type="ECO:0000313" key="8">
    <source>
        <dbReference type="EMBL" id="MDZ5758859.1"/>
    </source>
</evidence>
<feature type="transmembrane region" description="Helical" evidence="7">
    <location>
        <begin position="241"/>
        <end position="264"/>
    </location>
</feature>
<dbReference type="InterPro" id="IPR045018">
    <property type="entry name" value="Azg-like"/>
</dbReference>
<evidence type="ECO:0000256" key="7">
    <source>
        <dbReference type="SAM" id="Phobius"/>
    </source>
</evidence>
<evidence type="ECO:0000256" key="4">
    <source>
        <dbReference type="ARBA" id="ARBA00022692"/>
    </source>
</evidence>
<dbReference type="RefSeq" id="WP_015077282.1">
    <property type="nucleotide sequence ID" value="NZ_CBCPHT010000001.1"/>
</dbReference>
<feature type="transmembrane region" description="Helical" evidence="7">
    <location>
        <begin position="192"/>
        <end position="209"/>
    </location>
</feature>
<evidence type="ECO:0000256" key="3">
    <source>
        <dbReference type="ARBA" id="ARBA00022448"/>
    </source>
</evidence>
<reference evidence="8" key="1">
    <citation type="submission" date="2023-08" db="EMBL/GenBank/DDBJ databases">
        <title>Genomic characterization of piscicolin 126 produced by Carnobacterium maltaromaticum CM22 strain isolated from salmon (Salmo salar).</title>
        <authorList>
            <person name="Gonzalez-Gragera E."/>
            <person name="Garcia-Lopez J.D."/>
            <person name="Teso-Perez C."/>
            <person name="Gimenez-Hernandez I."/>
            <person name="Peralta-Sanchez J.M."/>
            <person name="Valdivia E."/>
            <person name="Montalban-Lopez M."/>
            <person name="Martin-Platero A.M."/>
            <person name="Banos A."/>
            <person name="Martinez-Bueno M."/>
        </authorList>
    </citation>
    <scope>NUCLEOTIDE SEQUENCE</scope>
    <source>
        <strain evidence="8">CM22</strain>
    </source>
</reference>
<dbReference type="Proteomes" id="UP001290462">
    <property type="component" value="Unassembled WGS sequence"/>
</dbReference>
<accession>A0AAW9JUC3</accession>
<evidence type="ECO:0000313" key="9">
    <source>
        <dbReference type="Proteomes" id="UP001290462"/>
    </source>
</evidence>
<dbReference type="EMBL" id="JAVBVO010000003">
    <property type="protein sequence ID" value="MDZ5758859.1"/>
    <property type="molecule type" value="Genomic_DNA"/>
</dbReference>
<sequence length="427" mass="45334">MDVFKLNEKGTSVKTEIIAGLTSFFAISYIIIVNSIILKDAGIPPELSVFATIFVSIIGCLLMGFFANAPIVLTPGMGVNAFFTYTLVGTLGLSWQAAVAVVIISSGVYCLVAFSKLSELLSRAVPETLKHGITCGIGLFLVVIGLEKGHLIEAGKDTFIVLGDLASPHALLAIFGLVLTVILLIRNVQGGLFIGILVTTILGNILQIRDASEASFALSHLADYPSIFAQGDFSSLFSAKFLMAVFSLTMILVFESMGLLQGLLPDAKEKDFKKAFKASAVTTFISGFFGTSPTIAAAESASGIEEGGKTGLTAVVAGALFAVSLFFIPLLSYVPQAAIAPVILITGALMMKNLQHIQFEDFTEWFPAFLIFVIIPLTSSIADGLAVGFVFYPLVKIVAGKRQAVHPAMYLISGLFLAYLIMNTVMG</sequence>
<keyword evidence="4 7" id="KW-0812">Transmembrane</keyword>
<feature type="transmembrane region" description="Helical" evidence="7">
    <location>
        <begin position="310"/>
        <end position="330"/>
    </location>
</feature>
<dbReference type="PANTHER" id="PTHR43337:SF2">
    <property type="entry name" value="XANTHINE_URACIL PERMEASE"/>
    <property type="match status" value="1"/>
</dbReference>
<comment type="caution">
    <text evidence="8">The sequence shown here is derived from an EMBL/GenBank/DDBJ whole genome shotgun (WGS) entry which is preliminary data.</text>
</comment>
<keyword evidence="5 7" id="KW-1133">Transmembrane helix</keyword>
<keyword evidence="3" id="KW-0813">Transport</keyword>
<feature type="transmembrane region" description="Helical" evidence="7">
    <location>
        <begin position="276"/>
        <end position="298"/>
    </location>
</feature>
<dbReference type="Pfam" id="PF00860">
    <property type="entry name" value="Xan_ur_permease"/>
    <property type="match status" value="1"/>
</dbReference>
<keyword evidence="6 7" id="KW-0472">Membrane</keyword>
<feature type="transmembrane region" description="Helical" evidence="7">
    <location>
        <begin position="366"/>
        <end position="392"/>
    </location>
</feature>
<dbReference type="GO" id="GO:0005886">
    <property type="term" value="C:plasma membrane"/>
    <property type="evidence" value="ECO:0007669"/>
    <property type="project" value="TreeGrafter"/>
</dbReference>
<feature type="transmembrane region" description="Helical" evidence="7">
    <location>
        <begin position="93"/>
        <end position="117"/>
    </location>
</feature>
<evidence type="ECO:0000256" key="6">
    <source>
        <dbReference type="ARBA" id="ARBA00023136"/>
    </source>
</evidence>
<feature type="transmembrane region" description="Helical" evidence="7">
    <location>
        <begin position="49"/>
        <end position="73"/>
    </location>
</feature>
<gene>
    <name evidence="8" type="ORF">RAK27_09355</name>
</gene>
<proteinExistence type="inferred from homology"/>
<comment type="similarity">
    <text evidence="2">Belongs to the nucleobase:cation symporter-2 (NCS2) (TC 2.A.40) family. Azg-like subfamily.</text>
</comment>